<proteinExistence type="predicted"/>
<dbReference type="EMBL" id="JXCE01000912">
    <property type="protein sequence ID" value="KPA35761.1"/>
    <property type="molecule type" value="Genomic_DNA"/>
</dbReference>
<keyword evidence="2" id="KW-1185">Reference proteome</keyword>
<organism evidence="1 2">
    <name type="scientific">Fusarium langsethiae</name>
    <dbReference type="NCBI Taxonomy" id="179993"/>
    <lineage>
        <taxon>Eukaryota</taxon>
        <taxon>Fungi</taxon>
        <taxon>Dikarya</taxon>
        <taxon>Ascomycota</taxon>
        <taxon>Pezizomycotina</taxon>
        <taxon>Sordariomycetes</taxon>
        <taxon>Hypocreomycetidae</taxon>
        <taxon>Hypocreales</taxon>
        <taxon>Nectriaceae</taxon>
        <taxon>Fusarium</taxon>
    </lineage>
</organism>
<dbReference type="Proteomes" id="UP000037904">
    <property type="component" value="Unassembled WGS sequence"/>
</dbReference>
<accession>A0A0N0V4Q6</accession>
<protein>
    <submittedName>
        <fullName evidence="1">Uncharacterized protein</fullName>
    </submittedName>
</protein>
<name>A0A0N0V4Q6_FUSLA</name>
<reference evidence="1 2" key="1">
    <citation type="submission" date="2015-04" db="EMBL/GenBank/DDBJ databases">
        <title>The draft genome sequence of Fusarium langsethiae, a T-2/HT-2 mycotoxin producer.</title>
        <authorList>
            <person name="Lysoe E."/>
            <person name="Divon H.H."/>
            <person name="Terzi V."/>
            <person name="Orru L."/>
            <person name="Lamontanara A."/>
            <person name="Kolseth A.-K."/>
            <person name="Frandsen R.J."/>
            <person name="Nielsen K."/>
            <person name="Thrane U."/>
        </authorList>
    </citation>
    <scope>NUCLEOTIDE SEQUENCE [LARGE SCALE GENOMIC DNA]</scope>
    <source>
        <strain evidence="1 2">Fl201059</strain>
    </source>
</reference>
<sequence>VPTGLLGGESYWQAVNNEASTTDCASISGTKTYFRSNDVSRKKTGFRCKGKGCGFDGNPNDIEELEMNFGRKGETIYHFTLCESFRQDEKWFLAAISESLEPSRWTFYFQPTL</sequence>
<evidence type="ECO:0000313" key="2">
    <source>
        <dbReference type="Proteomes" id="UP000037904"/>
    </source>
</evidence>
<gene>
    <name evidence="1" type="ORF">FLAG1_11520</name>
</gene>
<comment type="caution">
    <text evidence="1">The sequence shown here is derived from an EMBL/GenBank/DDBJ whole genome shotgun (WGS) entry which is preliminary data.</text>
</comment>
<dbReference type="AlphaFoldDB" id="A0A0N0V4Q6"/>
<feature type="non-terminal residue" evidence="1">
    <location>
        <position position="1"/>
    </location>
</feature>
<evidence type="ECO:0000313" key="1">
    <source>
        <dbReference type="EMBL" id="KPA35761.1"/>
    </source>
</evidence>